<name>A0ABT7NIE8_9SPHI</name>
<sequence>MKNRIIISLGSMFVAIILYGQERNIETVPKNILECIHETGKDSSTQLNPCESSYLDYFFEKQRGLFSFKDKDVSFFTGNMGTVKSNKKEFFESVKQSYGIGLFPSLATSQLLIFDEVERKNIGYDAVIITGSKKYITKKNAVKYINKL</sequence>
<comment type="caution">
    <text evidence="2">The sequence shown here is derived from an EMBL/GenBank/DDBJ whole genome shotgun (WGS) entry which is preliminary data.</text>
</comment>
<reference evidence="2" key="1">
    <citation type="submission" date="2020-06" db="EMBL/GenBank/DDBJ databases">
        <authorList>
            <person name="Dong N."/>
        </authorList>
    </citation>
    <scope>NUCLEOTIDE SEQUENCE</scope>
    <source>
        <strain evidence="2">R1692</strain>
    </source>
</reference>
<keyword evidence="3" id="KW-1185">Reference proteome</keyword>
<feature type="domain" description="DUF8192" evidence="1">
    <location>
        <begin position="44"/>
        <end position="147"/>
    </location>
</feature>
<dbReference type="Pfam" id="PF26612">
    <property type="entry name" value="DUF8192"/>
    <property type="match status" value="1"/>
</dbReference>
<dbReference type="Proteomes" id="UP001170954">
    <property type="component" value="Unassembled WGS sequence"/>
</dbReference>
<gene>
    <name evidence="2" type="ORF">HX018_01785</name>
</gene>
<evidence type="ECO:0000313" key="2">
    <source>
        <dbReference type="EMBL" id="MDM1046976.1"/>
    </source>
</evidence>
<evidence type="ECO:0000313" key="3">
    <source>
        <dbReference type="Proteomes" id="UP001170954"/>
    </source>
</evidence>
<accession>A0ABT7NIE8</accession>
<dbReference type="RefSeq" id="WP_286650301.1">
    <property type="nucleotide sequence ID" value="NZ_JACAGK010000003.1"/>
</dbReference>
<dbReference type="InterPro" id="IPR058505">
    <property type="entry name" value="DUF8192"/>
</dbReference>
<proteinExistence type="predicted"/>
<evidence type="ECO:0000259" key="1">
    <source>
        <dbReference type="Pfam" id="PF26612"/>
    </source>
</evidence>
<reference evidence="2" key="2">
    <citation type="journal article" date="2022" name="Sci. Total Environ.">
        <title>Prevalence, transmission, and molecular epidemiology of tet(X)-positive bacteria among humans, animals, and environmental niches in China: An epidemiological, and genomic-based study.</title>
        <authorList>
            <person name="Dong N."/>
            <person name="Zeng Y."/>
            <person name="Cai C."/>
            <person name="Sun C."/>
            <person name="Lu J."/>
            <person name="Liu C."/>
            <person name="Zhou H."/>
            <person name="Sun Q."/>
            <person name="Shu L."/>
            <person name="Wang H."/>
            <person name="Wang Y."/>
            <person name="Wang S."/>
            <person name="Wu C."/>
            <person name="Chan E.W."/>
            <person name="Chen G."/>
            <person name="Shen Z."/>
            <person name="Chen S."/>
            <person name="Zhang R."/>
        </authorList>
    </citation>
    <scope>NUCLEOTIDE SEQUENCE</scope>
    <source>
        <strain evidence="2">R1692</strain>
    </source>
</reference>
<organism evidence="2 3">
    <name type="scientific">Sphingobacterium hotanense</name>
    <dbReference type="NCBI Taxonomy" id="649196"/>
    <lineage>
        <taxon>Bacteria</taxon>
        <taxon>Pseudomonadati</taxon>
        <taxon>Bacteroidota</taxon>
        <taxon>Sphingobacteriia</taxon>
        <taxon>Sphingobacteriales</taxon>
        <taxon>Sphingobacteriaceae</taxon>
        <taxon>Sphingobacterium</taxon>
    </lineage>
</organism>
<dbReference type="EMBL" id="JACAGK010000003">
    <property type="protein sequence ID" value="MDM1046976.1"/>
    <property type="molecule type" value="Genomic_DNA"/>
</dbReference>
<protein>
    <recommendedName>
        <fullName evidence="1">DUF8192 domain-containing protein</fullName>
    </recommendedName>
</protein>